<organism evidence="1 2">
    <name type="scientific">Musa troglodytarum</name>
    <name type="common">fe'i banana</name>
    <dbReference type="NCBI Taxonomy" id="320322"/>
    <lineage>
        <taxon>Eukaryota</taxon>
        <taxon>Viridiplantae</taxon>
        <taxon>Streptophyta</taxon>
        <taxon>Embryophyta</taxon>
        <taxon>Tracheophyta</taxon>
        <taxon>Spermatophyta</taxon>
        <taxon>Magnoliopsida</taxon>
        <taxon>Liliopsida</taxon>
        <taxon>Zingiberales</taxon>
        <taxon>Musaceae</taxon>
        <taxon>Musa</taxon>
    </lineage>
</organism>
<keyword evidence="2" id="KW-1185">Reference proteome</keyword>
<name>A0A9E7JUQ1_9LILI</name>
<gene>
    <name evidence="1" type="ORF">MUK42_34001</name>
</gene>
<sequence length="59" mass="6796">MVLGLDCGTGKLGLVTCESRMVGFRFDSWIWVFQFWSCLKLKCSCFAEVMHLLLQYPSN</sequence>
<evidence type="ECO:0000313" key="2">
    <source>
        <dbReference type="Proteomes" id="UP001055439"/>
    </source>
</evidence>
<proteinExistence type="predicted"/>
<evidence type="ECO:0000313" key="1">
    <source>
        <dbReference type="EMBL" id="URD94078.1"/>
    </source>
</evidence>
<reference evidence="1" key="1">
    <citation type="submission" date="2022-05" db="EMBL/GenBank/DDBJ databases">
        <title>The Musa troglodytarum L. genome provides insights into the mechanism of non-climacteric behaviour and enrichment of carotenoids.</title>
        <authorList>
            <person name="Wang J."/>
        </authorList>
    </citation>
    <scope>NUCLEOTIDE SEQUENCE</scope>
    <source>
        <tissue evidence="1">Leaf</tissue>
    </source>
</reference>
<accession>A0A9E7JUQ1</accession>
<dbReference type="EMBL" id="CP097505">
    <property type="protein sequence ID" value="URD94078.1"/>
    <property type="molecule type" value="Genomic_DNA"/>
</dbReference>
<protein>
    <submittedName>
        <fullName evidence="1">Uncharacterized protein</fullName>
    </submittedName>
</protein>
<dbReference type="AlphaFoldDB" id="A0A9E7JUQ1"/>
<dbReference type="Proteomes" id="UP001055439">
    <property type="component" value="Chromosome 3"/>
</dbReference>